<feature type="signal peptide" evidence="2">
    <location>
        <begin position="1"/>
        <end position="25"/>
    </location>
</feature>
<sequence length="173" mass="17962">MKKVVAAAALSLMLAVGCSSNSDDAEPADQTSAVASPTDVSAAVDAASDPVAEPDPITLDEIDCYGRTYATPEEAWAADEAVCEATVSGTEMSDGETKAVTTAYGAESEGDVGNLATLYGMCARTGPRAFDYLKTAGSPEQLAEVRGMLLLCPAHPDKGELRGFVREAEHRNN</sequence>
<dbReference type="Proteomes" id="UP001501455">
    <property type="component" value="Unassembled WGS sequence"/>
</dbReference>
<feature type="compositionally biased region" description="Low complexity" evidence="1">
    <location>
        <begin position="32"/>
        <end position="53"/>
    </location>
</feature>
<accession>A0ABP6UH64</accession>
<evidence type="ECO:0000313" key="4">
    <source>
        <dbReference type="Proteomes" id="UP001501455"/>
    </source>
</evidence>
<organism evidence="3 4">
    <name type="scientific">Streptomyces prasinosporus</name>
    <dbReference type="NCBI Taxonomy" id="68256"/>
    <lineage>
        <taxon>Bacteria</taxon>
        <taxon>Bacillati</taxon>
        <taxon>Actinomycetota</taxon>
        <taxon>Actinomycetes</taxon>
        <taxon>Kitasatosporales</taxon>
        <taxon>Streptomycetaceae</taxon>
        <taxon>Streptomyces</taxon>
        <taxon>Streptomyces albogriseolus group</taxon>
    </lineage>
</organism>
<keyword evidence="2" id="KW-0732">Signal</keyword>
<evidence type="ECO:0008006" key="5">
    <source>
        <dbReference type="Google" id="ProtNLM"/>
    </source>
</evidence>
<dbReference type="EMBL" id="BAAAXF010000083">
    <property type="protein sequence ID" value="GAA3505571.1"/>
    <property type="molecule type" value="Genomic_DNA"/>
</dbReference>
<feature type="region of interest" description="Disordered" evidence="1">
    <location>
        <begin position="20"/>
        <end position="53"/>
    </location>
</feature>
<reference evidence="4" key="1">
    <citation type="journal article" date="2019" name="Int. J. Syst. Evol. Microbiol.">
        <title>The Global Catalogue of Microorganisms (GCM) 10K type strain sequencing project: providing services to taxonomists for standard genome sequencing and annotation.</title>
        <authorList>
            <consortium name="The Broad Institute Genomics Platform"/>
            <consortium name="The Broad Institute Genome Sequencing Center for Infectious Disease"/>
            <person name="Wu L."/>
            <person name="Ma J."/>
        </authorList>
    </citation>
    <scope>NUCLEOTIDE SEQUENCE [LARGE SCALE GENOMIC DNA]</scope>
    <source>
        <strain evidence="4">JCM 4816</strain>
    </source>
</reference>
<evidence type="ECO:0000256" key="2">
    <source>
        <dbReference type="SAM" id="SignalP"/>
    </source>
</evidence>
<feature type="chain" id="PRO_5045588976" description="Lipoprotein" evidence="2">
    <location>
        <begin position="26"/>
        <end position="173"/>
    </location>
</feature>
<protein>
    <recommendedName>
        <fullName evidence="5">Lipoprotein</fullName>
    </recommendedName>
</protein>
<keyword evidence="4" id="KW-1185">Reference proteome</keyword>
<evidence type="ECO:0000313" key="3">
    <source>
        <dbReference type="EMBL" id="GAA3505571.1"/>
    </source>
</evidence>
<evidence type="ECO:0000256" key="1">
    <source>
        <dbReference type="SAM" id="MobiDB-lite"/>
    </source>
</evidence>
<proteinExistence type="predicted"/>
<gene>
    <name evidence="3" type="ORF">GCM10019016_126840</name>
</gene>
<name>A0ABP6UH64_9ACTN</name>
<comment type="caution">
    <text evidence="3">The sequence shown here is derived from an EMBL/GenBank/DDBJ whole genome shotgun (WGS) entry which is preliminary data.</text>
</comment>
<dbReference type="RefSeq" id="WP_345585755.1">
    <property type="nucleotide sequence ID" value="NZ_BAAAXF010000083.1"/>
</dbReference>
<dbReference type="PROSITE" id="PS51257">
    <property type="entry name" value="PROKAR_LIPOPROTEIN"/>
    <property type="match status" value="1"/>
</dbReference>